<comment type="similarity">
    <text evidence="2">Belongs to the diacylglycerol/lipid kinase family.</text>
</comment>
<dbReference type="Gene3D" id="2.60.200.40">
    <property type="match status" value="1"/>
</dbReference>
<dbReference type="InterPro" id="IPR005218">
    <property type="entry name" value="Diacylglycerol/lipid_kinase"/>
</dbReference>
<dbReference type="InterPro" id="IPR017438">
    <property type="entry name" value="ATP-NAD_kinase_N"/>
</dbReference>
<dbReference type="Pfam" id="PF19279">
    <property type="entry name" value="YegS_C"/>
    <property type="match status" value="1"/>
</dbReference>
<reference evidence="14 15" key="1">
    <citation type="submission" date="2020-08" db="EMBL/GenBank/DDBJ databases">
        <title>Genomic Encyclopedia of Type Strains, Phase IV (KMG-IV): sequencing the most valuable type-strain genomes for metagenomic binning, comparative biology and taxonomic classification.</title>
        <authorList>
            <person name="Goeker M."/>
        </authorList>
    </citation>
    <scope>NUCLEOTIDE SEQUENCE [LARGE SCALE GENOMIC DNA]</scope>
    <source>
        <strain evidence="14 15">DSM 103526</strain>
    </source>
</reference>
<dbReference type="GO" id="GO:0005886">
    <property type="term" value="C:plasma membrane"/>
    <property type="evidence" value="ECO:0007669"/>
    <property type="project" value="TreeGrafter"/>
</dbReference>
<keyword evidence="5" id="KW-0479">Metal-binding</keyword>
<organism evidence="14 15">
    <name type="scientific">Anaerosolibacter carboniphilus</name>
    <dbReference type="NCBI Taxonomy" id="1417629"/>
    <lineage>
        <taxon>Bacteria</taxon>
        <taxon>Bacillati</taxon>
        <taxon>Bacillota</taxon>
        <taxon>Clostridia</taxon>
        <taxon>Peptostreptococcales</taxon>
        <taxon>Thermotaleaceae</taxon>
        <taxon>Anaerosolibacter</taxon>
    </lineage>
</organism>
<dbReference type="InterPro" id="IPR050187">
    <property type="entry name" value="Lipid_Phosphate_FormReg"/>
</dbReference>
<dbReference type="PANTHER" id="PTHR12358">
    <property type="entry name" value="SPHINGOSINE KINASE"/>
    <property type="match status" value="1"/>
</dbReference>
<sequence>MKVKLIYNPVSGDGTFKNHLDYIIDKFQQQGLQIEPYRTNKREELDQMISLMDEKEYKKVLIAGGDGTLNQVMNSLLKYDIHLPIGIFPVGTANDYAQYFNLPREMEEIVEILLRDNYTLSDVGLVNDRYFINVASLGVLIDISQRTNLELKHNLGVLAYYLHGIAELPKVKPVNIQVHSEDMHYDGEILFMLIMNGRSAGGFHKLAPTASINDGLLDVFIFKKCPIYELGALLLAAISGEHVNNNSVIHFKTQYLSIHTDGDVGTDLDGEGGPAFPLNIRVVPNRLKILTRHHNEDNTILQKNLESTYGRMAFVKDILENKRLT</sequence>
<evidence type="ECO:0000256" key="3">
    <source>
        <dbReference type="ARBA" id="ARBA00022516"/>
    </source>
</evidence>
<evidence type="ECO:0000313" key="14">
    <source>
        <dbReference type="EMBL" id="MBB6217364.1"/>
    </source>
</evidence>
<dbReference type="GO" id="GO:0008654">
    <property type="term" value="P:phospholipid biosynthetic process"/>
    <property type="evidence" value="ECO:0007669"/>
    <property type="project" value="UniProtKB-KW"/>
</dbReference>
<keyword evidence="6" id="KW-0547">Nucleotide-binding</keyword>
<evidence type="ECO:0000256" key="5">
    <source>
        <dbReference type="ARBA" id="ARBA00022723"/>
    </source>
</evidence>
<accession>A0A841KUH9</accession>
<keyword evidence="9" id="KW-0460">Magnesium</keyword>
<evidence type="ECO:0000256" key="1">
    <source>
        <dbReference type="ARBA" id="ARBA00001946"/>
    </source>
</evidence>
<dbReference type="EMBL" id="JACHEN010000023">
    <property type="protein sequence ID" value="MBB6217364.1"/>
    <property type="molecule type" value="Genomic_DNA"/>
</dbReference>
<keyword evidence="3" id="KW-0444">Lipid biosynthesis</keyword>
<comment type="cofactor">
    <cofactor evidence="1">
        <name>Mg(2+)</name>
        <dbReference type="ChEBI" id="CHEBI:18420"/>
    </cofactor>
</comment>
<keyword evidence="7 14" id="KW-0418">Kinase</keyword>
<feature type="domain" description="DAGKc" evidence="13">
    <location>
        <begin position="1"/>
        <end position="130"/>
    </location>
</feature>
<evidence type="ECO:0000256" key="12">
    <source>
        <dbReference type="ARBA" id="ARBA00023264"/>
    </source>
</evidence>
<evidence type="ECO:0000256" key="8">
    <source>
        <dbReference type="ARBA" id="ARBA00022840"/>
    </source>
</evidence>
<dbReference type="SMART" id="SM00046">
    <property type="entry name" value="DAGKc"/>
    <property type="match status" value="1"/>
</dbReference>
<dbReference type="NCBIfam" id="NF009605">
    <property type="entry name" value="PRK13059.1"/>
    <property type="match status" value="1"/>
</dbReference>
<dbReference type="InterPro" id="IPR016064">
    <property type="entry name" value="NAD/diacylglycerol_kinase_sf"/>
</dbReference>
<dbReference type="Gene3D" id="3.40.50.10330">
    <property type="entry name" value="Probable inorganic polyphosphate/atp-NAD kinase, domain 1"/>
    <property type="match status" value="1"/>
</dbReference>
<dbReference type="RefSeq" id="WP_184311865.1">
    <property type="nucleotide sequence ID" value="NZ_JACHEN010000023.1"/>
</dbReference>
<keyword evidence="11" id="KW-0594">Phospholipid biosynthesis</keyword>
<proteinExistence type="inferred from homology"/>
<dbReference type="GO" id="GO:0046872">
    <property type="term" value="F:metal ion binding"/>
    <property type="evidence" value="ECO:0007669"/>
    <property type="project" value="UniProtKB-KW"/>
</dbReference>
<keyword evidence="12" id="KW-1208">Phospholipid metabolism</keyword>
<evidence type="ECO:0000259" key="13">
    <source>
        <dbReference type="PROSITE" id="PS50146"/>
    </source>
</evidence>
<dbReference type="InterPro" id="IPR001206">
    <property type="entry name" value="Diacylglycerol_kinase_cat_dom"/>
</dbReference>
<keyword evidence="15" id="KW-1185">Reference proteome</keyword>
<evidence type="ECO:0000256" key="9">
    <source>
        <dbReference type="ARBA" id="ARBA00022842"/>
    </source>
</evidence>
<dbReference type="Proteomes" id="UP000579281">
    <property type="component" value="Unassembled WGS sequence"/>
</dbReference>
<dbReference type="InterPro" id="IPR045540">
    <property type="entry name" value="YegS/DAGK_C"/>
</dbReference>
<gene>
    <name evidence="14" type="ORF">HNQ80_003483</name>
</gene>
<dbReference type="PANTHER" id="PTHR12358:SF106">
    <property type="entry name" value="LIPID KINASE YEGS"/>
    <property type="match status" value="1"/>
</dbReference>
<keyword evidence="10" id="KW-0443">Lipid metabolism</keyword>
<evidence type="ECO:0000256" key="4">
    <source>
        <dbReference type="ARBA" id="ARBA00022679"/>
    </source>
</evidence>
<dbReference type="AlphaFoldDB" id="A0A841KUH9"/>
<keyword evidence="8" id="KW-0067">ATP-binding</keyword>
<evidence type="ECO:0000256" key="7">
    <source>
        <dbReference type="ARBA" id="ARBA00022777"/>
    </source>
</evidence>
<dbReference type="Pfam" id="PF00781">
    <property type="entry name" value="DAGK_cat"/>
    <property type="match status" value="1"/>
</dbReference>
<dbReference type="GO" id="GO:0004143">
    <property type="term" value="F:ATP-dependent diacylglycerol kinase activity"/>
    <property type="evidence" value="ECO:0007669"/>
    <property type="project" value="TreeGrafter"/>
</dbReference>
<protein>
    <submittedName>
        <fullName evidence="14">YegS/Rv2252/BmrU family lipid kinase</fullName>
    </submittedName>
</protein>
<comment type="caution">
    <text evidence="14">The sequence shown here is derived from an EMBL/GenBank/DDBJ whole genome shotgun (WGS) entry which is preliminary data.</text>
</comment>
<evidence type="ECO:0000256" key="6">
    <source>
        <dbReference type="ARBA" id="ARBA00022741"/>
    </source>
</evidence>
<evidence type="ECO:0000256" key="11">
    <source>
        <dbReference type="ARBA" id="ARBA00023209"/>
    </source>
</evidence>
<keyword evidence="4" id="KW-0808">Transferase</keyword>
<evidence type="ECO:0000256" key="10">
    <source>
        <dbReference type="ARBA" id="ARBA00023098"/>
    </source>
</evidence>
<dbReference type="SUPFAM" id="SSF111331">
    <property type="entry name" value="NAD kinase/diacylglycerol kinase-like"/>
    <property type="match status" value="1"/>
</dbReference>
<dbReference type="NCBIfam" id="TIGR00147">
    <property type="entry name" value="YegS/Rv2252/BmrU family lipid kinase"/>
    <property type="match status" value="1"/>
</dbReference>
<dbReference type="GO" id="GO:0005524">
    <property type="term" value="F:ATP binding"/>
    <property type="evidence" value="ECO:0007669"/>
    <property type="project" value="UniProtKB-KW"/>
</dbReference>
<evidence type="ECO:0000313" key="15">
    <source>
        <dbReference type="Proteomes" id="UP000579281"/>
    </source>
</evidence>
<dbReference type="PROSITE" id="PS50146">
    <property type="entry name" value="DAGK"/>
    <property type="match status" value="1"/>
</dbReference>
<name>A0A841KUH9_9FIRM</name>
<evidence type="ECO:0000256" key="2">
    <source>
        <dbReference type="ARBA" id="ARBA00005983"/>
    </source>
</evidence>